<accession>A0ABW5NX51</accession>
<protein>
    <recommendedName>
        <fullName evidence="4">Natural product</fullName>
    </recommendedName>
</protein>
<name>A0ABW5NX51_9FLAO</name>
<reference evidence="3" key="1">
    <citation type="journal article" date="2019" name="Int. J. Syst. Evol. Microbiol.">
        <title>The Global Catalogue of Microorganisms (GCM) 10K type strain sequencing project: providing services to taxonomists for standard genome sequencing and annotation.</title>
        <authorList>
            <consortium name="The Broad Institute Genomics Platform"/>
            <consortium name="The Broad Institute Genome Sequencing Center for Infectious Disease"/>
            <person name="Wu L."/>
            <person name="Ma J."/>
        </authorList>
    </citation>
    <scope>NUCLEOTIDE SEQUENCE [LARGE SCALE GENOMIC DNA]</scope>
    <source>
        <strain evidence="3">KCTC 42107</strain>
    </source>
</reference>
<gene>
    <name evidence="2" type="ORF">ACFSR3_10910</name>
</gene>
<feature type="region of interest" description="Disordered" evidence="1">
    <location>
        <begin position="49"/>
        <end position="81"/>
    </location>
</feature>
<keyword evidence="3" id="KW-1185">Reference proteome</keyword>
<evidence type="ECO:0000313" key="3">
    <source>
        <dbReference type="Proteomes" id="UP001597480"/>
    </source>
</evidence>
<sequence length="81" mass="8819">MEKLNSKLFESLKLTDKEAQNLTGGSYTSSKTDTSTQTNQYDVIFKTVDKNGSNPVLDTDNTGSDSLDKPTNGFTLTPLIP</sequence>
<proteinExistence type="predicted"/>
<evidence type="ECO:0000313" key="2">
    <source>
        <dbReference type="EMBL" id="MFD2602567.1"/>
    </source>
</evidence>
<comment type="caution">
    <text evidence="2">The sequence shown here is derived from an EMBL/GenBank/DDBJ whole genome shotgun (WGS) entry which is preliminary data.</text>
</comment>
<dbReference type="Proteomes" id="UP001597480">
    <property type="component" value="Unassembled WGS sequence"/>
</dbReference>
<feature type="compositionally biased region" description="Polar residues" evidence="1">
    <location>
        <begin position="50"/>
        <end position="65"/>
    </location>
</feature>
<evidence type="ECO:0000256" key="1">
    <source>
        <dbReference type="SAM" id="MobiDB-lite"/>
    </source>
</evidence>
<dbReference type="RefSeq" id="WP_379820992.1">
    <property type="nucleotide sequence ID" value="NZ_JBHUMD010000026.1"/>
</dbReference>
<dbReference type="EMBL" id="JBHUMD010000026">
    <property type="protein sequence ID" value="MFD2602567.1"/>
    <property type="molecule type" value="Genomic_DNA"/>
</dbReference>
<evidence type="ECO:0008006" key="4">
    <source>
        <dbReference type="Google" id="ProtNLM"/>
    </source>
</evidence>
<organism evidence="2 3">
    <name type="scientific">Flavobacterium suzhouense</name>
    <dbReference type="NCBI Taxonomy" id="1529638"/>
    <lineage>
        <taxon>Bacteria</taxon>
        <taxon>Pseudomonadati</taxon>
        <taxon>Bacteroidota</taxon>
        <taxon>Flavobacteriia</taxon>
        <taxon>Flavobacteriales</taxon>
        <taxon>Flavobacteriaceae</taxon>
        <taxon>Flavobacterium</taxon>
    </lineage>
</organism>